<protein>
    <submittedName>
        <fullName evidence="1">Uncharacterized protein</fullName>
    </submittedName>
</protein>
<proteinExistence type="predicted"/>
<comment type="caution">
    <text evidence="1">The sequence shown here is derived from an EMBL/GenBank/DDBJ whole genome shotgun (WGS) entry which is preliminary data.</text>
</comment>
<dbReference type="EMBL" id="QGNW01002622">
    <property type="protein sequence ID" value="RVW14311.1"/>
    <property type="molecule type" value="Genomic_DNA"/>
</dbReference>
<evidence type="ECO:0000313" key="2">
    <source>
        <dbReference type="Proteomes" id="UP000288805"/>
    </source>
</evidence>
<sequence>MIQYEKFVGTSYLIIDLESCKQNMANLLGMIARGG</sequence>
<name>A0A438BTK8_VITVI</name>
<dbReference type="Proteomes" id="UP000288805">
    <property type="component" value="Unassembled WGS sequence"/>
</dbReference>
<reference evidence="1 2" key="1">
    <citation type="journal article" date="2018" name="PLoS Genet.">
        <title>Population sequencing reveals clonal diversity and ancestral inbreeding in the grapevine cultivar Chardonnay.</title>
        <authorList>
            <person name="Roach M.J."/>
            <person name="Johnson D.L."/>
            <person name="Bohlmann J."/>
            <person name="van Vuuren H.J."/>
            <person name="Jones S.J."/>
            <person name="Pretorius I.S."/>
            <person name="Schmidt S.A."/>
            <person name="Borneman A.R."/>
        </authorList>
    </citation>
    <scope>NUCLEOTIDE SEQUENCE [LARGE SCALE GENOMIC DNA]</scope>
    <source>
        <strain evidence="2">cv. Chardonnay</strain>
        <tissue evidence="1">Leaf</tissue>
    </source>
</reference>
<gene>
    <name evidence="1" type="ORF">CK203_099109</name>
</gene>
<organism evidence="1 2">
    <name type="scientific">Vitis vinifera</name>
    <name type="common">Grape</name>
    <dbReference type="NCBI Taxonomy" id="29760"/>
    <lineage>
        <taxon>Eukaryota</taxon>
        <taxon>Viridiplantae</taxon>
        <taxon>Streptophyta</taxon>
        <taxon>Embryophyta</taxon>
        <taxon>Tracheophyta</taxon>
        <taxon>Spermatophyta</taxon>
        <taxon>Magnoliopsida</taxon>
        <taxon>eudicotyledons</taxon>
        <taxon>Gunneridae</taxon>
        <taxon>Pentapetalae</taxon>
        <taxon>rosids</taxon>
        <taxon>Vitales</taxon>
        <taxon>Vitaceae</taxon>
        <taxon>Viteae</taxon>
        <taxon>Vitis</taxon>
    </lineage>
</organism>
<accession>A0A438BTK8</accession>
<dbReference type="AlphaFoldDB" id="A0A438BTK8"/>
<evidence type="ECO:0000313" key="1">
    <source>
        <dbReference type="EMBL" id="RVW14311.1"/>
    </source>
</evidence>